<dbReference type="SUPFAM" id="SSF48264">
    <property type="entry name" value="Cytochrome P450"/>
    <property type="match status" value="1"/>
</dbReference>
<dbReference type="InterPro" id="IPR002397">
    <property type="entry name" value="Cyt_P450_B"/>
</dbReference>
<name>A0ABN2G6F6_9ACTN</name>
<keyword evidence="3" id="KW-1185">Reference proteome</keyword>
<protein>
    <submittedName>
        <fullName evidence="2">Cytochrome P450</fullName>
    </submittedName>
</protein>
<dbReference type="PRINTS" id="PR00359">
    <property type="entry name" value="BP450"/>
</dbReference>
<reference evidence="2 3" key="1">
    <citation type="journal article" date="2019" name="Int. J. Syst. Evol. Microbiol.">
        <title>The Global Catalogue of Microorganisms (GCM) 10K type strain sequencing project: providing services to taxonomists for standard genome sequencing and annotation.</title>
        <authorList>
            <consortium name="The Broad Institute Genomics Platform"/>
            <consortium name="The Broad Institute Genome Sequencing Center for Infectious Disease"/>
            <person name="Wu L."/>
            <person name="Ma J."/>
        </authorList>
    </citation>
    <scope>NUCLEOTIDE SEQUENCE [LARGE SCALE GENOMIC DNA]</scope>
    <source>
        <strain evidence="2 3">JCM 14307</strain>
    </source>
</reference>
<comment type="caution">
    <text evidence="2">The sequence shown here is derived from an EMBL/GenBank/DDBJ whole genome shotgun (WGS) entry which is preliminary data.</text>
</comment>
<dbReference type="PANTHER" id="PTHR46696:SF1">
    <property type="entry name" value="CYTOCHROME P450 YJIB-RELATED"/>
    <property type="match status" value="1"/>
</dbReference>
<dbReference type="CDD" id="cd20625">
    <property type="entry name" value="CYP164-like"/>
    <property type="match status" value="1"/>
</dbReference>
<dbReference type="EMBL" id="BAAANF010000002">
    <property type="protein sequence ID" value="GAA1666157.1"/>
    <property type="molecule type" value="Genomic_DNA"/>
</dbReference>
<evidence type="ECO:0000256" key="1">
    <source>
        <dbReference type="ARBA" id="ARBA00010617"/>
    </source>
</evidence>
<dbReference type="InterPro" id="IPR036396">
    <property type="entry name" value="Cyt_P450_sf"/>
</dbReference>
<sequence>MPSRSTNDSRSAADVVAALGSEQGRRDPMPLFAELHRIGPVSRLTPGSSPYAFVINGYDAAQEALKDTRFHRLLSADPDPQDPVLRHLGGSMMFRDEPDHLRMRKVFQAVLTPRRLAGFEPVVEALVAELLDELGAKQEEVVDFTDFAYRLPITVIAIFLGIPRSDVAWFKDRTQRIDEYLDLGGKEPTKLAAANRAAEELNDYYARMISERRLRPRDDLVGSLVHALDSGTSGIDEQELIDNLLVLVNASFVTTMNLLTNGLEQLLAVPALIDALRNDPELASSYVEEILRHQSSVQLISRKASTDIELAGVTIAEGSLVLILPGAANRDPAKHPDADTFDPGREDLQHLSFGAGPFFCVGAALARMEGRAAFGQLFHRFPTLQLAGEPERSHSLLLRGHRSMPIRLG</sequence>
<gene>
    <name evidence="2" type="ORF">GCM10009745_05240</name>
</gene>
<comment type="similarity">
    <text evidence="1">Belongs to the cytochrome P450 family.</text>
</comment>
<dbReference type="RefSeq" id="WP_344144724.1">
    <property type="nucleotide sequence ID" value="NZ_BAAANF010000002.1"/>
</dbReference>
<accession>A0ABN2G6F6</accession>
<proteinExistence type="inferred from homology"/>
<dbReference type="Gene3D" id="1.10.630.10">
    <property type="entry name" value="Cytochrome P450"/>
    <property type="match status" value="1"/>
</dbReference>
<dbReference type="InterPro" id="IPR001128">
    <property type="entry name" value="Cyt_P450"/>
</dbReference>
<dbReference type="Proteomes" id="UP001500280">
    <property type="component" value="Unassembled WGS sequence"/>
</dbReference>
<dbReference type="Pfam" id="PF00067">
    <property type="entry name" value="p450"/>
    <property type="match status" value="1"/>
</dbReference>
<organism evidence="2 3">
    <name type="scientific">Kribbella yunnanensis</name>
    <dbReference type="NCBI Taxonomy" id="190194"/>
    <lineage>
        <taxon>Bacteria</taxon>
        <taxon>Bacillati</taxon>
        <taxon>Actinomycetota</taxon>
        <taxon>Actinomycetes</taxon>
        <taxon>Propionibacteriales</taxon>
        <taxon>Kribbellaceae</taxon>
        <taxon>Kribbella</taxon>
    </lineage>
</organism>
<evidence type="ECO:0000313" key="2">
    <source>
        <dbReference type="EMBL" id="GAA1666157.1"/>
    </source>
</evidence>
<evidence type="ECO:0000313" key="3">
    <source>
        <dbReference type="Proteomes" id="UP001500280"/>
    </source>
</evidence>
<dbReference type="PANTHER" id="PTHR46696">
    <property type="entry name" value="P450, PUTATIVE (EUROFUNG)-RELATED"/>
    <property type="match status" value="1"/>
</dbReference>